<dbReference type="Proteomes" id="UP000521872">
    <property type="component" value="Unassembled WGS sequence"/>
</dbReference>
<reference evidence="1 2" key="1">
    <citation type="submission" date="2019-12" db="EMBL/GenBank/DDBJ databases">
        <authorList>
            <person name="Floudas D."/>
            <person name="Bentzer J."/>
            <person name="Ahren D."/>
            <person name="Johansson T."/>
            <person name="Persson P."/>
            <person name="Tunlid A."/>
        </authorList>
    </citation>
    <scope>NUCLEOTIDE SEQUENCE [LARGE SCALE GENOMIC DNA]</scope>
    <source>
        <strain evidence="1 2">CBS 102.39</strain>
    </source>
</reference>
<name>A0A8H4QY16_9AGAR</name>
<proteinExistence type="predicted"/>
<dbReference type="AlphaFoldDB" id="A0A8H4QY16"/>
<evidence type="ECO:0000313" key="2">
    <source>
        <dbReference type="Proteomes" id="UP000521872"/>
    </source>
</evidence>
<gene>
    <name evidence="1" type="ORF">D9613_009754</name>
</gene>
<dbReference type="EMBL" id="JAACJL010000017">
    <property type="protein sequence ID" value="KAF4618786.1"/>
    <property type="molecule type" value="Genomic_DNA"/>
</dbReference>
<sequence>MVVEWVAMSVFSKLATLELYKSTTAALAVIQPRLIDLLGVQEPANHIFLSQNH</sequence>
<comment type="caution">
    <text evidence="1">The sequence shown here is derived from an EMBL/GenBank/DDBJ whole genome shotgun (WGS) entry which is preliminary data.</text>
</comment>
<accession>A0A8H4QY16</accession>
<keyword evidence="2" id="KW-1185">Reference proteome</keyword>
<protein>
    <submittedName>
        <fullName evidence="1">Uncharacterized protein</fullName>
    </submittedName>
</protein>
<evidence type="ECO:0000313" key="1">
    <source>
        <dbReference type="EMBL" id="KAF4618786.1"/>
    </source>
</evidence>
<organism evidence="1 2">
    <name type="scientific">Agrocybe pediades</name>
    <dbReference type="NCBI Taxonomy" id="84607"/>
    <lineage>
        <taxon>Eukaryota</taxon>
        <taxon>Fungi</taxon>
        <taxon>Dikarya</taxon>
        <taxon>Basidiomycota</taxon>
        <taxon>Agaricomycotina</taxon>
        <taxon>Agaricomycetes</taxon>
        <taxon>Agaricomycetidae</taxon>
        <taxon>Agaricales</taxon>
        <taxon>Agaricineae</taxon>
        <taxon>Strophariaceae</taxon>
        <taxon>Agrocybe</taxon>
    </lineage>
</organism>